<organism evidence="1 2">
    <name type="scientific">Triparma laevis f. inornata</name>
    <dbReference type="NCBI Taxonomy" id="1714386"/>
    <lineage>
        <taxon>Eukaryota</taxon>
        <taxon>Sar</taxon>
        <taxon>Stramenopiles</taxon>
        <taxon>Ochrophyta</taxon>
        <taxon>Bolidophyceae</taxon>
        <taxon>Parmales</taxon>
        <taxon>Triparmaceae</taxon>
        <taxon>Triparma</taxon>
    </lineage>
</organism>
<gene>
    <name evidence="1" type="ORF">TL16_g12397</name>
</gene>
<dbReference type="Proteomes" id="UP001162640">
    <property type="component" value="Unassembled WGS sequence"/>
</dbReference>
<comment type="caution">
    <text evidence="1">The sequence shown here is derived from an EMBL/GenBank/DDBJ whole genome shotgun (WGS) entry which is preliminary data.</text>
</comment>
<reference evidence="2" key="1">
    <citation type="journal article" date="2023" name="Commun. Biol.">
        <title>Genome analysis of Parmales, the sister group of diatoms, reveals the evolutionary specialization of diatoms from phago-mixotrophs to photoautotrophs.</title>
        <authorList>
            <person name="Ban H."/>
            <person name="Sato S."/>
            <person name="Yoshikawa S."/>
            <person name="Yamada K."/>
            <person name="Nakamura Y."/>
            <person name="Ichinomiya M."/>
            <person name="Sato N."/>
            <person name="Blanc-Mathieu R."/>
            <person name="Endo H."/>
            <person name="Kuwata A."/>
            <person name="Ogata H."/>
        </authorList>
    </citation>
    <scope>NUCLEOTIDE SEQUENCE [LARGE SCALE GENOMIC DNA]</scope>
</reference>
<dbReference type="AlphaFoldDB" id="A0A9W7BKZ5"/>
<accession>A0A9W7BKZ5</accession>
<sequence length="74" mass="8176">MASAIIPYFSLLLPESAGIAPELPQMISDYAIFLTELGKRCCCVAFLRVIENVLDDDISKIEIRDLNTATPNCK</sequence>
<evidence type="ECO:0000313" key="2">
    <source>
        <dbReference type="Proteomes" id="UP001162640"/>
    </source>
</evidence>
<proteinExistence type="predicted"/>
<evidence type="ECO:0000313" key="1">
    <source>
        <dbReference type="EMBL" id="GMH92609.1"/>
    </source>
</evidence>
<dbReference type="EMBL" id="BLQM01000500">
    <property type="protein sequence ID" value="GMH92609.1"/>
    <property type="molecule type" value="Genomic_DNA"/>
</dbReference>
<protein>
    <submittedName>
        <fullName evidence="1">Uncharacterized protein</fullName>
    </submittedName>
</protein>
<name>A0A9W7BKZ5_9STRA</name>